<sequence length="910" mass="103288">MGSKKLTAKPGFWANLFLPQKWKLSFNHKTPDRFLLSLQQNTELRFATIRAISTRKGLLWSAIEIRSTDRTDVLGGLSTSAASNLVEQLRSAINEHLISTIETDKAQLIEIDEAIQTLTRSGHQYLAHGDINQTIASVPGEAAKAIAHPLFDIERVPQALSQQFPASLSMLADSEERQRYNAKFITSELSRFDVFFSDLDGRSLSHEQREACIRLEDNNLLVASAGSGKTATMVGKVAYVLDKGLYRPEEILVLAFNNDAAKELRVRLAHQLKVNAADLACQVSTFHALGRGIIQQVEGKPPQLANWVEHPAGESRLIEQMINELRQSDPVFLQLWTQLLVLYPKADIPVEVFDSEEDYRRYISDRNRREGATISTLAGVYVKSLQEQRIANWLWLNSIPFEYERQVLIGEEGGEQRYVQPDFYYPEINTYHEHFAINKDGTSPFENYVEHAQQKREGYRQAGISFFETTSAQANNDNLLEVLEAQLSKRGIEPTPRSLDQVMNALEPDVIRRYHNLISVCIKHIRSAQLKQDMLLERAIALKHKARADRFARAVWMLAEAYTRKLEEADSIDFEGMIGNAINLIEDGRYSSPFKLILVDEFQDISEPRANLIKALRSQRPFTKIFAVGDDWQSIYRFAGSDITLFTQFEQYFGTCWIGRLQQTYRCNQLIAGVAAAFVQQNPEQMKKDVQSVRPEIPRSIRVIPVKVEWEKPSMENACRQLLNRLNGFAAKIAPKWQTEVKPKLSVLVLSRYNMQNPFKSGTPSFSHIVVRSMTFHRAKGLEADYSVLLDVSEGNFGVPSRIEDDELLHLVIPSPEIFPHAEERRLFYVAMTRASRGVYLLTNQIRPSRYIDELRKIGGNNVSLESLEGNPIRQCPACGKGHLIQRIAKGGSAFMGCSEYPVCQYTEDA</sequence>
<dbReference type="EC" id="5.6.2.4" evidence="7"/>
<gene>
    <name evidence="11" type="ORF">KTN04_15720</name>
</gene>
<name>A0ABS6MGE6_9GAMM</name>
<dbReference type="InterPro" id="IPR013498">
    <property type="entry name" value="Topo_IA_Znf"/>
</dbReference>
<evidence type="ECO:0000313" key="11">
    <source>
        <dbReference type="EMBL" id="MBV0934787.1"/>
    </source>
</evidence>
<comment type="caution">
    <text evidence="11">The sequence shown here is derived from an EMBL/GenBank/DDBJ whole genome shotgun (WGS) entry which is preliminary data.</text>
</comment>
<dbReference type="PANTHER" id="PTHR11070">
    <property type="entry name" value="UVRD / RECB / PCRA DNA HELICASE FAMILY MEMBER"/>
    <property type="match status" value="1"/>
</dbReference>
<evidence type="ECO:0000256" key="5">
    <source>
        <dbReference type="ARBA" id="ARBA00023235"/>
    </source>
</evidence>
<dbReference type="EMBL" id="JAHQZT010000036">
    <property type="protein sequence ID" value="MBV0934787.1"/>
    <property type="molecule type" value="Genomic_DNA"/>
</dbReference>
<dbReference type="InterPro" id="IPR014016">
    <property type="entry name" value="UvrD-like_ATP-bd"/>
</dbReference>
<keyword evidence="2 9" id="KW-0378">Hydrolase</keyword>
<dbReference type="Proteomes" id="UP000755551">
    <property type="component" value="Unassembled WGS sequence"/>
</dbReference>
<protein>
    <recommendedName>
        <fullName evidence="7">DNA 3'-5' helicase</fullName>
        <ecNumber evidence="7">5.6.2.4</ecNumber>
    </recommendedName>
</protein>
<dbReference type="PANTHER" id="PTHR11070:SF63">
    <property type="entry name" value="DNA HELICASE IV"/>
    <property type="match status" value="1"/>
</dbReference>
<evidence type="ECO:0000256" key="7">
    <source>
        <dbReference type="ARBA" id="ARBA00034808"/>
    </source>
</evidence>
<keyword evidence="12" id="KW-1185">Reference proteome</keyword>
<dbReference type="Pfam" id="PF00580">
    <property type="entry name" value="UvrD-helicase"/>
    <property type="match status" value="2"/>
</dbReference>
<evidence type="ECO:0000256" key="3">
    <source>
        <dbReference type="ARBA" id="ARBA00022806"/>
    </source>
</evidence>
<evidence type="ECO:0000259" key="10">
    <source>
        <dbReference type="PROSITE" id="PS51198"/>
    </source>
</evidence>
<evidence type="ECO:0000256" key="2">
    <source>
        <dbReference type="ARBA" id="ARBA00022801"/>
    </source>
</evidence>
<evidence type="ECO:0000256" key="9">
    <source>
        <dbReference type="PROSITE-ProRule" id="PRU00560"/>
    </source>
</evidence>
<feature type="binding site" evidence="9">
    <location>
        <begin position="223"/>
        <end position="230"/>
    </location>
    <ligand>
        <name>ATP</name>
        <dbReference type="ChEBI" id="CHEBI:30616"/>
    </ligand>
</feature>
<evidence type="ECO:0000256" key="6">
    <source>
        <dbReference type="ARBA" id="ARBA00034617"/>
    </source>
</evidence>
<organism evidence="11 12">
    <name type="scientific">Marinobacterium weihaiense</name>
    <dbReference type="NCBI Taxonomy" id="2851016"/>
    <lineage>
        <taxon>Bacteria</taxon>
        <taxon>Pseudomonadati</taxon>
        <taxon>Pseudomonadota</taxon>
        <taxon>Gammaproteobacteria</taxon>
        <taxon>Oceanospirillales</taxon>
        <taxon>Oceanospirillaceae</taxon>
        <taxon>Marinobacterium</taxon>
    </lineage>
</organism>
<comment type="catalytic activity">
    <reaction evidence="8">
        <text>ATP + H2O = ADP + phosphate + H(+)</text>
        <dbReference type="Rhea" id="RHEA:13065"/>
        <dbReference type="ChEBI" id="CHEBI:15377"/>
        <dbReference type="ChEBI" id="CHEBI:15378"/>
        <dbReference type="ChEBI" id="CHEBI:30616"/>
        <dbReference type="ChEBI" id="CHEBI:43474"/>
        <dbReference type="ChEBI" id="CHEBI:456216"/>
        <dbReference type="EC" id="5.6.2.4"/>
    </reaction>
</comment>
<feature type="domain" description="UvrD-like helicase ATP-binding" evidence="10">
    <location>
        <begin position="202"/>
        <end position="668"/>
    </location>
</feature>
<dbReference type="Pfam" id="PF13361">
    <property type="entry name" value="UvrD_C"/>
    <property type="match status" value="1"/>
</dbReference>
<evidence type="ECO:0000256" key="1">
    <source>
        <dbReference type="ARBA" id="ARBA00022741"/>
    </source>
</evidence>
<comment type="catalytic activity">
    <reaction evidence="6">
        <text>Couples ATP hydrolysis with the unwinding of duplex DNA by translocating in the 3'-5' direction.</text>
        <dbReference type="EC" id="5.6.2.4"/>
    </reaction>
</comment>
<keyword evidence="4 9" id="KW-0067">ATP-binding</keyword>
<keyword evidence="1 9" id="KW-0547">Nucleotide-binding</keyword>
<keyword evidence="3 9" id="KW-0347">Helicase</keyword>
<dbReference type="InterPro" id="IPR014017">
    <property type="entry name" value="DNA_helicase_UvrD-like_C"/>
</dbReference>
<accession>A0ABS6MGE6</accession>
<evidence type="ECO:0000313" key="12">
    <source>
        <dbReference type="Proteomes" id="UP000755551"/>
    </source>
</evidence>
<dbReference type="InterPro" id="IPR000212">
    <property type="entry name" value="DNA_helicase_UvrD/REP"/>
</dbReference>
<proteinExistence type="predicted"/>
<dbReference type="RefSeq" id="WP_217336183.1">
    <property type="nucleotide sequence ID" value="NZ_JAHQZT010000036.1"/>
</dbReference>
<dbReference type="PROSITE" id="PS51198">
    <property type="entry name" value="UVRD_HELICASE_ATP_BIND"/>
    <property type="match status" value="1"/>
</dbReference>
<keyword evidence="5" id="KW-0413">Isomerase</keyword>
<evidence type="ECO:0000256" key="4">
    <source>
        <dbReference type="ARBA" id="ARBA00022840"/>
    </source>
</evidence>
<reference evidence="11 12" key="1">
    <citation type="submission" date="2021-06" db="EMBL/GenBank/DDBJ databases">
        <title>Bacterium isolated from marine sediment.</title>
        <authorList>
            <person name="Zhu K.-L."/>
            <person name="Du Z.-J."/>
            <person name="Liang Q.-Y."/>
        </authorList>
    </citation>
    <scope>NUCLEOTIDE SEQUENCE [LARGE SCALE GENOMIC DNA]</scope>
    <source>
        <strain evidence="11 12">A346</strain>
    </source>
</reference>
<evidence type="ECO:0000256" key="8">
    <source>
        <dbReference type="ARBA" id="ARBA00048988"/>
    </source>
</evidence>
<dbReference type="Pfam" id="PF01396">
    <property type="entry name" value="Zn_ribbon_Top1"/>
    <property type="match status" value="1"/>
</dbReference>